<organism evidence="1 2">
    <name type="scientific">Pelomonas nitida</name>
    <dbReference type="NCBI Taxonomy" id="3299027"/>
    <lineage>
        <taxon>Bacteria</taxon>
        <taxon>Pseudomonadati</taxon>
        <taxon>Pseudomonadota</taxon>
        <taxon>Betaproteobacteria</taxon>
        <taxon>Burkholderiales</taxon>
        <taxon>Sphaerotilaceae</taxon>
        <taxon>Roseateles</taxon>
    </lineage>
</organism>
<protein>
    <submittedName>
        <fullName evidence="1">Substrate-binding periplasmic protein</fullName>
    </submittedName>
</protein>
<dbReference type="Gene3D" id="3.40.190.10">
    <property type="entry name" value="Periplasmic binding protein-like II"/>
    <property type="match status" value="2"/>
</dbReference>
<accession>A0ABW7G8Q4</accession>
<gene>
    <name evidence="1" type="ORF">ACG00X_15855</name>
</gene>
<reference evidence="1 2" key="1">
    <citation type="submission" date="2024-09" db="EMBL/GenBank/DDBJ databases">
        <title>Novel species of the genus Pelomonas and Roseateles isolated from streams.</title>
        <authorList>
            <person name="Lu H."/>
        </authorList>
    </citation>
    <scope>NUCLEOTIDE SEQUENCE [LARGE SCALE GENOMIC DNA]</scope>
    <source>
        <strain evidence="1 2">BYS96W</strain>
    </source>
</reference>
<dbReference type="RefSeq" id="WP_394489175.1">
    <property type="nucleotide sequence ID" value="NZ_JBIGIA010000012.1"/>
</dbReference>
<keyword evidence="2" id="KW-1185">Reference proteome</keyword>
<dbReference type="SUPFAM" id="SSF53850">
    <property type="entry name" value="Periplasmic binding protein-like II"/>
    <property type="match status" value="1"/>
</dbReference>
<dbReference type="Proteomes" id="UP001606305">
    <property type="component" value="Unassembled WGS sequence"/>
</dbReference>
<comment type="caution">
    <text evidence="1">The sequence shown here is derived from an EMBL/GenBank/DDBJ whole genome shotgun (WGS) entry which is preliminary data.</text>
</comment>
<name>A0ABW7G8Q4_9BURK</name>
<dbReference type="EMBL" id="JBIGIA010000012">
    <property type="protein sequence ID" value="MFG6458315.1"/>
    <property type="molecule type" value="Genomic_DNA"/>
</dbReference>
<evidence type="ECO:0000313" key="2">
    <source>
        <dbReference type="Proteomes" id="UP001606305"/>
    </source>
</evidence>
<sequence>MAPVGFSVAFDGERASGMYPTLLRELNAATGCQFNIRRVPRARLQKMFELGEADVMAPAARSPEREALGEFVGLVQFRPGVLAVSRERPLPHSLAELIARRTDKVAVVRGYTYGPAYDDAMAVLRAQQRLLEQADAFGVARALHVGLAQVTIMTPNAFIGTLHQDAELTPLIKQLRVVPLAELGWADSGVYLSRRLPDADRRLLADGFRQLARSGRVWQLFNDIYPAGSLKDSIRPLP</sequence>
<proteinExistence type="predicted"/>
<evidence type="ECO:0000313" key="1">
    <source>
        <dbReference type="EMBL" id="MFG6458315.1"/>
    </source>
</evidence>